<accession>A0A345NLZ7</accession>
<dbReference type="OrthoDB" id="9802265at2"/>
<proteinExistence type="inferred from homology"/>
<feature type="binding site" evidence="7">
    <location>
        <begin position="125"/>
        <end position="127"/>
    </location>
    <ligand>
        <name>phosphate</name>
        <dbReference type="ChEBI" id="CHEBI:43474"/>
        <note>substrate</note>
    </ligand>
</feature>
<dbReference type="GO" id="GO:0009022">
    <property type="term" value="F:tRNA nucleotidyltransferase activity"/>
    <property type="evidence" value="ECO:0007669"/>
    <property type="project" value="UniProtKB-UniRule"/>
</dbReference>
<dbReference type="GO" id="GO:0000175">
    <property type="term" value="F:3'-5'-RNA exonuclease activity"/>
    <property type="evidence" value="ECO:0007669"/>
    <property type="project" value="UniProtKB-UniRule"/>
</dbReference>
<dbReference type="HAMAP" id="MF_00564">
    <property type="entry name" value="RNase_PH"/>
    <property type="match status" value="1"/>
</dbReference>
<dbReference type="KEGG" id="orn:DV701_07865"/>
<evidence type="ECO:0000259" key="9">
    <source>
        <dbReference type="Pfam" id="PF01138"/>
    </source>
</evidence>
<dbReference type="RefSeq" id="WP_114927820.1">
    <property type="nucleotide sequence ID" value="NZ_CP031229.1"/>
</dbReference>
<dbReference type="Gene3D" id="3.30.230.70">
    <property type="entry name" value="GHMP Kinase, N-terminal domain"/>
    <property type="match status" value="1"/>
</dbReference>
<dbReference type="InterPro" id="IPR001247">
    <property type="entry name" value="ExoRNase_PH_dom1"/>
</dbReference>
<dbReference type="Pfam" id="PF03725">
    <property type="entry name" value="RNase_PH_C"/>
    <property type="match status" value="1"/>
</dbReference>
<evidence type="ECO:0000259" key="10">
    <source>
        <dbReference type="Pfam" id="PF03725"/>
    </source>
</evidence>
<reference evidence="11 12" key="1">
    <citation type="submission" date="2018-07" db="EMBL/GenBank/DDBJ databases">
        <title>Complete genome sequencing of Ornithinimicrobium sp. AMA3305.</title>
        <authorList>
            <person name="Bae J.-W."/>
        </authorList>
    </citation>
    <scope>NUCLEOTIDE SEQUENCE [LARGE SCALE GENOMIC DNA]</scope>
    <source>
        <strain evidence="11 12">AMA3305</strain>
    </source>
</reference>
<evidence type="ECO:0000256" key="7">
    <source>
        <dbReference type="HAMAP-Rule" id="MF_00564"/>
    </source>
</evidence>
<keyword evidence="7 11" id="KW-0808">Transferase</keyword>
<dbReference type="SUPFAM" id="SSF54211">
    <property type="entry name" value="Ribosomal protein S5 domain 2-like"/>
    <property type="match status" value="1"/>
</dbReference>
<dbReference type="NCBIfam" id="TIGR01966">
    <property type="entry name" value="RNasePH"/>
    <property type="match status" value="1"/>
</dbReference>
<comment type="function">
    <text evidence="7">Phosphorolytic 3'-5' exoribonuclease that plays an important role in tRNA 3'-end maturation. Removes nucleotide residues following the 3'-CCA terminus of tRNAs; can also add nucleotides to the ends of RNA molecules by using nucleoside diphosphates as substrates, but this may not be physiologically important. Probably plays a role in initiation of 16S rRNA degradation (leading to ribosome degradation) during starvation.</text>
</comment>
<evidence type="ECO:0000313" key="11">
    <source>
        <dbReference type="EMBL" id="AXH96055.1"/>
    </source>
</evidence>
<sequence>MTRHDGRDTDQLREIRITRNWLDHAEGSVLVEFGRTRVLCAASFTAGVPRWRKGSGKGWTTAEYAMLPRATHTRSDRESVRGRIGGRTHEISRLIGRSLRAVVDLDALGENTIQLDCDVLQADGGTRTAAITGAYVALVDAVETARAQGLIKADAEPIVGTVCAVSVGIVAGEPLLDLDYEEDSTAETDMNVVMTGDGRFVEVQGTAEGVPFDRELLDAMLDAAAEGCAELTARQAAAFGGDDIGGSDAEEAGADVDQGPPTW</sequence>
<dbReference type="GO" id="GO:0031125">
    <property type="term" value="P:rRNA 3'-end processing"/>
    <property type="evidence" value="ECO:0007669"/>
    <property type="project" value="UniProtKB-ARBA"/>
</dbReference>
<dbReference type="InterPro" id="IPR036345">
    <property type="entry name" value="ExoRNase_PH_dom2_sf"/>
</dbReference>
<dbReference type="PANTHER" id="PTHR11953">
    <property type="entry name" value="EXOSOME COMPLEX COMPONENT"/>
    <property type="match status" value="1"/>
</dbReference>
<keyword evidence="5 7" id="KW-0548">Nucleotidyltransferase</keyword>
<dbReference type="Proteomes" id="UP000253790">
    <property type="component" value="Chromosome"/>
</dbReference>
<dbReference type="CDD" id="cd11362">
    <property type="entry name" value="RNase_PH_bact"/>
    <property type="match status" value="1"/>
</dbReference>
<dbReference type="InterPro" id="IPR002381">
    <property type="entry name" value="RNase_PH_bac-type"/>
</dbReference>
<evidence type="ECO:0000256" key="5">
    <source>
        <dbReference type="ARBA" id="ARBA00022695"/>
    </source>
</evidence>
<dbReference type="EC" id="2.7.7.56" evidence="7"/>
<evidence type="ECO:0000256" key="1">
    <source>
        <dbReference type="ARBA" id="ARBA00006678"/>
    </source>
</evidence>
<dbReference type="InterPro" id="IPR027408">
    <property type="entry name" value="PNPase/RNase_PH_dom_sf"/>
</dbReference>
<evidence type="ECO:0000313" key="12">
    <source>
        <dbReference type="Proteomes" id="UP000253790"/>
    </source>
</evidence>
<gene>
    <name evidence="7" type="primary">rph</name>
    <name evidence="11" type="ORF">DV701_07865</name>
</gene>
<dbReference type="GO" id="GO:0000049">
    <property type="term" value="F:tRNA binding"/>
    <property type="evidence" value="ECO:0007669"/>
    <property type="project" value="UniProtKB-UniRule"/>
</dbReference>
<comment type="similarity">
    <text evidence="1 7">Belongs to the RNase PH family.</text>
</comment>
<keyword evidence="3 7" id="KW-0820">tRNA-binding</keyword>
<dbReference type="InterPro" id="IPR020568">
    <property type="entry name" value="Ribosomal_Su5_D2-typ_SF"/>
</dbReference>
<evidence type="ECO:0000256" key="8">
    <source>
        <dbReference type="SAM" id="MobiDB-lite"/>
    </source>
</evidence>
<evidence type="ECO:0000256" key="6">
    <source>
        <dbReference type="ARBA" id="ARBA00022884"/>
    </source>
</evidence>
<dbReference type="PANTHER" id="PTHR11953:SF0">
    <property type="entry name" value="EXOSOME COMPLEX COMPONENT RRP41"/>
    <property type="match status" value="1"/>
</dbReference>
<feature type="binding site" evidence="7">
    <location>
        <position position="87"/>
    </location>
    <ligand>
        <name>phosphate</name>
        <dbReference type="ChEBI" id="CHEBI:43474"/>
        <note>substrate</note>
    </ligand>
</feature>
<comment type="catalytic activity">
    <reaction evidence="7">
        <text>tRNA(n+1) + phosphate = tRNA(n) + a ribonucleoside 5'-diphosphate</text>
        <dbReference type="Rhea" id="RHEA:10628"/>
        <dbReference type="Rhea" id="RHEA-COMP:17343"/>
        <dbReference type="Rhea" id="RHEA-COMP:17344"/>
        <dbReference type="ChEBI" id="CHEBI:43474"/>
        <dbReference type="ChEBI" id="CHEBI:57930"/>
        <dbReference type="ChEBI" id="CHEBI:173114"/>
        <dbReference type="EC" id="2.7.7.56"/>
    </reaction>
</comment>
<keyword evidence="2 7" id="KW-0698">rRNA processing</keyword>
<evidence type="ECO:0000256" key="2">
    <source>
        <dbReference type="ARBA" id="ARBA00022552"/>
    </source>
</evidence>
<dbReference type="GO" id="GO:0016075">
    <property type="term" value="P:rRNA catabolic process"/>
    <property type="evidence" value="ECO:0007669"/>
    <property type="project" value="UniProtKB-UniRule"/>
</dbReference>
<dbReference type="GO" id="GO:0008033">
    <property type="term" value="P:tRNA processing"/>
    <property type="evidence" value="ECO:0007669"/>
    <property type="project" value="UniProtKB-UniRule"/>
</dbReference>
<dbReference type="PROSITE" id="PS01277">
    <property type="entry name" value="RIBONUCLEASE_PH"/>
    <property type="match status" value="1"/>
</dbReference>
<dbReference type="Pfam" id="PF01138">
    <property type="entry name" value="RNase_PH"/>
    <property type="match status" value="1"/>
</dbReference>
<dbReference type="AlphaFoldDB" id="A0A345NLZ7"/>
<keyword evidence="6" id="KW-0694">RNA-binding</keyword>
<dbReference type="SUPFAM" id="SSF55666">
    <property type="entry name" value="Ribonuclease PH domain 2-like"/>
    <property type="match status" value="1"/>
</dbReference>
<dbReference type="FunFam" id="3.30.230.70:FF:000003">
    <property type="entry name" value="Ribonuclease PH"/>
    <property type="match status" value="1"/>
</dbReference>
<organism evidence="11 12">
    <name type="scientific">Ornithinimicrobium avium</name>
    <dbReference type="NCBI Taxonomy" id="2283195"/>
    <lineage>
        <taxon>Bacteria</taxon>
        <taxon>Bacillati</taxon>
        <taxon>Actinomycetota</taxon>
        <taxon>Actinomycetes</taxon>
        <taxon>Micrococcales</taxon>
        <taxon>Ornithinimicrobiaceae</taxon>
        <taxon>Ornithinimicrobium</taxon>
    </lineage>
</organism>
<feature type="domain" description="Exoribonuclease phosphorolytic" evidence="10">
    <location>
        <begin position="161"/>
        <end position="226"/>
    </location>
</feature>
<evidence type="ECO:0000256" key="3">
    <source>
        <dbReference type="ARBA" id="ARBA00022555"/>
    </source>
</evidence>
<comment type="subunit">
    <text evidence="7">Homohexameric ring arranged as a trimer of dimers.</text>
</comment>
<evidence type="ECO:0000256" key="4">
    <source>
        <dbReference type="ARBA" id="ARBA00022694"/>
    </source>
</evidence>
<keyword evidence="4 7" id="KW-0819">tRNA processing</keyword>
<dbReference type="EMBL" id="CP031229">
    <property type="protein sequence ID" value="AXH96055.1"/>
    <property type="molecule type" value="Genomic_DNA"/>
</dbReference>
<dbReference type="InterPro" id="IPR018336">
    <property type="entry name" value="RNase_PH_CS"/>
</dbReference>
<protein>
    <recommendedName>
        <fullName evidence="7">Ribonuclease PH</fullName>
        <shortName evidence="7">RNase PH</shortName>
        <ecNumber evidence="7">2.7.7.56</ecNumber>
    </recommendedName>
    <alternativeName>
        <fullName evidence="7">tRNA nucleotidyltransferase</fullName>
    </alternativeName>
</protein>
<dbReference type="InterPro" id="IPR050080">
    <property type="entry name" value="RNase_PH"/>
</dbReference>
<keyword evidence="12" id="KW-1185">Reference proteome</keyword>
<feature type="domain" description="Exoribonuclease phosphorolytic" evidence="9">
    <location>
        <begin position="11"/>
        <end position="141"/>
    </location>
</feature>
<name>A0A345NLZ7_9MICO</name>
<feature type="region of interest" description="Disordered" evidence="8">
    <location>
        <begin position="242"/>
        <end position="263"/>
    </location>
</feature>
<dbReference type="InterPro" id="IPR015847">
    <property type="entry name" value="ExoRNase_PH_dom2"/>
</dbReference>